<organism evidence="1 2">
    <name type="scientific">Linnemannia gamsii</name>
    <dbReference type="NCBI Taxonomy" id="64522"/>
    <lineage>
        <taxon>Eukaryota</taxon>
        <taxon>Fungi</taxon>
        <taxon>Fungi incertae sedis</taxon>
        <taxon>Mucoromycota</taxon>
        <taxon>Mortierellomycotina</taxon>
        <taxon>Mortierellomycetes</taxon>
        <taxon>Mortierellales</taxon>
        <taxon>Mortierellaceae</taxon>
        <taxon>Linnemannia</taxon>
    </lineage>
</organism>
<evidence type="ECO:0000313" key="2">
    <source>
        <dbReference type="Proteomes" id="UP001194696"/>
    </source>
</evidence>
<accession>A0ABQ7JL12</accession>
<dbReference type="Pfam" id="PF05866">
    <property type="entry name" value="RusA"/>
    <property type="match status" value="1"/>
</dbReference>
<dbReference type="SUPFAM" id="SSF103084">
    <property type="entry name" value="Holliday junction resolvase RusA"/>
    <property type="match status" value="1"/>
</dbReference>
<dbReference type="EMBL" id="JAAAIM010001480">
    <property type="protein sequence ID" value="KAG0278175.1"/>
    <property type="molecule type" value="Genomic_DNA"/>
</dbReference>
<name>A0ABQ7JL12_9FUNG</name>
<evidence type="ECO:0000313" key="1">
    <source>
        <dbReference type="EMBL" id="KAG0278175.1"/>
    </source>
</evidence>
<reference evidence="1 2" key="1">
    <citation type="journal article" date="2020" name="Fungal Divers.">
        <title>Resolving the Mortierellaceae phylogeny through synthesis of multi-gene phylogenetics and phylogenomics.</title>
        <authorList>
            <person name="Vandepol N."/>
            <person name="Liber J."/>
            <person name="Desiro A."/>
            <person name="Na H."/>
            <person name="Kennedy M."/>
            <person name="Barry K."/>
            <person name="Grigoriev I.V."/>
            <person name="Miller A.N."/>
            <person name="O'Donnell K."/>
            <person name="Stajich J.E."/>
            <person name="Bonito G."/>
        </authorList>
    </citation>
    <scope>NUCLEOTIDE SEQUENCE [LARGE SCALE GENOMIC DNA]</scope>
    <source>
        <strain evidence="1 2">AD045</strain>
    </source>
</reference>
<keyword evidence="2" id="KW-1185">Reference proteome</keyword>
<dbReference type="InterPro" id="IPR008822">
    <property type="entry name" value="Endonuclease_RusA-like"/>
</dbReference>
<dbReference type="InterPro" id="IPR036614">
    <property type="entry name" value="RusA-like_sf"/>
</dbReference>
<sequence>MLNVITFTIPGQPIAKGRARSFIRNGHVAHYTPEKTARYENLVRLAAQQAMGGEAPVECAVALIVHAFLPIPASWSLKKQQAAAIGEITPTKRPDLDNIIKAIKDGANGVTWKDDSQVIDVRASKRYGTPRVEVEVRIS</sequence>
<protein>
    <submittedName>
        <fullName evidence="1">Uncharacterized protein</fullName>
    </submittedName>
</protein>
<dbReference type="Gene3D" id="3.30.1330.70">
    <property type="entry name" value="Holliday junction resolvase RusA"/>
    <property type="match status" value="1"/>
</dbReference>
<proteinExistence type="predicted"/>
<comment type="caution">
    <text evidence="1">The sequence shown here is derived from an EMBL/GenBank/DDBJ whole genome shotgun (WGS) entry which is preliminary data.</text>
</comment>
<gene>
    <name evidence="1" type="ORF">BGZ96_002528</name>
</gene>
<dbReference type="Proteomes" id="UP001194696">
    <property type="component" value="Unassembled WGS sequence"/>
</dbReference>